<evidence type="ECO:0000259" key="4">
    <source>
        <dbReference type="PROSITE" id="PS51232"/>
    </source>
</evidence>
<dbReference type="PANTHER" id="PTHR45725">
    <property type="entry name" value="FORMIN HOMOLOGY 2 FAMILY MEMBER"/>
    <property type="match status" value="1"/>
</dbReference>
<dbReference type="InterPro" id="IPR011989">
    <property type="entry name" value="ARM-like"/>
</dbReference>
<dbReference type="SMART" id="SM01140">
    <property type="entry name" value="Drf_GBD"/>
    <property type="match status" value="1"/>
</dbReference>
<organism evidence="6 7">
    <name type="scientific">Oreochromis niloticus</name>
    <name type="common">Nile tilapia</name>
    <name type="synonym">Tilapia nilotica</name>
    <dbReference type="NCBI Taxonomy" id="8128"/>
    <lineage>
        <taxon>Eukaryota</taxon>
        <taxon>Metazoa</taxon>
        <taxon>Chordata</taxon>
        <taxon>Craniata</taxon>
        <taxon>Vertebrata</taxon>
        <taxon>Euteleostomi</taxon>
        <taxon>Actinopterygii</taxon>
        <taxon>Neopterygii</taxon>
        <taxon>Teleostei</taxon>
        <taxon>Neoteleostei</taxon>
        <taxon>Acanthomorphata</taxon>
        <taxon>Ovalentaria</taxon>
        <taxon>Cichlomorphae</taxon>
        <taxon>Cichliformes</taxon>
        <taxon>Cichlidae</taxon>
        <taxon>African cichlids</taxon>
        <taxon>Pseudocrenilabrinae</taxon>
        <taxon>Oreochromini</taxon>
        <taxon>Oreochromis</taxon>
    </lineage>
</organism>
<dbReference type="PROSITE" id="PS51444">
    <property type="entry name" value="FH2"/>
    <property type="match status" value="1"/>
</dbReference>
<dbReference type="Gene3D" id="1.20.58.2220">
    <property type="entry name" value="Formin, FH2 domain"/>
    <property type="match status" value="1"/>
</dbReference>
<feature type="domain" description="DAD" evidence="3">
    <location>
        <begin position="996"/>
        <end position="1028"/>
    </location>
</feature>
<dbReference type="PANTHER" id="PTHR45725:SF7">
    <property type="entry name" value="DISHEVELED-ASSOCIATED ACTIVATOR OF MORPHOGENESIS 2"/>
    <property type="match status" value="1"/>
</dbReference>
<evidence type="ECO:0000313" key="6">
    <source>
        <dbReference type="Ensembl" id="ENSONIP00000069944.1"/>
    </source>
</evidence>
<reference evidence="6" key="2">
    <citation type="submission" date="2025-08" db="UniProtKB">
        <authorList>
            <consortium name="Ensembl"/>
        </authorList>
    </citation>
    <scope>IDENTIFICATION</scope>
</reference>
<dbReference type="GO" id="GO:0048715">
    <property type="term" value="P:negative regulation of oligodendrocyte differentiation"/>
    <property type="evidence" value="ECO:0007669"/>
    <property type="project" value="TreeGrafter"/>
</dbReference>
<dbReference type="SUPFAM" id="SSF48371">
    <property type="entry name" value="ARM repeat"/>
    <property type="match status" value="1"/>
</dbReference>
<dbReference type="InterPro" id="IPR042201">
    <property type="entry name" value="FH2_Formin_sf"/>
</dbReference>
<dbReference type="GO" id="GO:0030036">
    <property type="term" value="P:actin cytoskeleton organization"/>
    <property type="evidence" value="ECO:0007669"/>
    <property type="project" value="InterPro"/>
</dbReference>
<dbReference type="Ensembl" id="ENSONIT00000085060.1">
    <property type="protein sequence ID" value="ENSONIP00000069944.1"/>
    <property type="gene ID" value="ENSONIG00000019560.2"/>
</dbReference>
<dbReference type="InterPro" id="IPR015425">
    <property type="entry name" value="FH2_Formin"/>
</dbReference>
<dbReference type="GeneTree" id="ENSGT00940000157801"/>
<name>A0A669EEL7_ORENI</name>
<dbReference type="FunFam" id="1.20.58.2220:FF:000002">
    <property type="entry name" value="Dishevelled associated activator of morphogenesis 1"/>
    <property type="match status" value="1"/>
</dbReference>
<protein>
    <submittedName>
        <fullName evidence="6">Dishevelled associated activator of morphosis 2</fullName>
    </submittedName>
</protein>
<dbReference type="Gene3D" id="1.25.10.10">
    <property type="entry name" value="Leucine-rich Repeat Variant"/>
    <property type="match status" value="1"/>
</dbReference>
<dbReference type="AlphaFoldDB" id="A0A669EEL7"/>
<evidence type="ECO:0000259" key="3">
    <source>
        <dbReference type="PROSITE" id="PS51231"/>
    </source>
</evidence>
<dbReference type="PROSITE" id="PS51231">
    <property type="entry name" value="DAD"/>
    <property type="match status" value="1"/>
</dbReference>
<dbReference type="FunFam" id="1.25.10.10:FF:000012">
    <property type="entry name" value="Dishevelled associated activator of morphogenesis 2"/>
    <property type="match status" value="1"/>
</dbReference>
<feature type="compositionally biased region" description="Polar residues" evidence="2">
    <location>
        <begin position="530"/>
        <end position="541"/>
    </location>
</feature>
<dbReference type="InterPro" id="IPR051425">
    <property type="entry name" value="Formin_Homology"/>
</dbReference>
<proteinExistence type="predicted"/>
<dbReference type="Proteomes" id="UP000005207">
    <property type="component" value="Linkage group LG19"/>
</dbReference>
<gene>
    <name evidence="6" type="primary">DAAM2</name>
    <name evidence="6" type="synonym">daam2</name>
</gene>
<reference evidence="7" key="1">
    <citation type="submission" date="2012-01" db="EMBL/GenBank/DDBJ databases">
        <title>The Genome Sequence of Oreochromis niloticus (Nile Tilapia).</title>
        <authorList>
            <consortium name="Broad Institute Genome Assembly Team"/>
            <consortium name="Broad Institute Sequencing Platform"/>
            <person name="Di Palma F."/>
            <person name="Johnson J."/>
            <person name="Lander E.S."/>
            <person name="Lindblad-Toh K."/>
        </authorList>
    </citation>
    <scope>NUCLEOTIDE SEQUENCE [LARGE SCALE GENOMIC DNA]</scope>
</reference>
<feature type="domain" description="FH2" evidence="5">
    <location>
        <begin position="569"/>
        <end position="979"/>
    </location>
</feature>
<feature type="compositionally biased region" description="Low complexity" evidence="2">
    <location>
        <begin position="542"/>
        <end position="552"/>
    </location>
</feature>
<dbReference type="PROSITE" id="PS51232">
    <property type="entry name" value="GBD_FH3"/>
    <property type="match status" value="1"/>
</dbReference>
<dbReference type="Pfam" id="PF02181">
    <property type="entry name" value="FH2"/>
    <property type="match status" value="1"/>
</dbReference>
<feature type="domain" description="GBD/FH3" evidence="4">
    <location>
        <begin position="40"/>
        <end position="400"/>
    </location>
</feature>
<feature type="region of interest" description="Disordered" evidence="2">
    <location>
        <begin position="530"/>
        <end position="555"/>
    </location>
</feature>
<keyword evidence="7" id="KW-1185">Reference proteome</keyword>
<dbReference type="GO" id="GO:2000050">
    <property type="term" value="P:regulation of non-canonical Wnt signaling pathway"/>
    <property type="evidence" value="ECO:0007669"/>
    <property type="project" value="TreeGrafter"/>
</dbReference>
<evidence type="ECO:0000313" key="7">
    <source>
        <dbReference type="Proteomes" id="UP000005207"/>
    </source>
</evidence>
<dbReference type="InterPro" id="IPR014768">
    <property type="entry name" value="GBD/FH3_dom"/>
</dbReference>
<feature type="region of interest" description="Disordered" evidence="2">
    <location>
        <begin position="961"/>
        <end position="998"/>
    </location>
</feature>
<feature type="coiled-coil region" evidence="1">
    <location>
        <begin position="670"/>
        <end position="700"/>
    </location>
</feature>
<evidence type="ECO:0000256" key="2">
    <source>
        <dbReference type="SAM" id="MobiDB-lite"/>
    </source>
</evidence>
<dbReference type="InterPro" id="IPR010473">
    <property type="entry name" value="GTPase-bd"/>
</dbReference>
<dbReference type="Pfam" id="PF06371">
    <property type="entry name" value="Drf_GBD"/>
    <property type="match status" value="1"/>
</dbReference>
<sequence length="1049" mass="121243">MPPRKRTRQGLGFLCCFGSSEPPEINLKDTVPLQLLEFSAPMPPAEELHARFSELVDELDLTDKNREAMFALPDEKKWQIYCSKKKVSWPLPFFFMQTLFAFDEEEMEMRNKVVEDLKTALRTQPMRFVTRFIELDGLTCLLNFLRSMDYETSESRVHTSVIGCIKALMNNSQGRAHVLAHPQSINTISQSLRTENIKTKVAVLEILGAVCLVPDGHKKVLQAMAHYQKYAAERTRFQTLLNELDKSTGRYRDEVNLKTAIMSFINAVLNAGAGEDNLEFRLHLRYEFLMLGIQPVIEKLREHENATLDRHLDFFEMVRNEDDSELAKRFDMTHVDTKSAGAMFELIKKKLSHTDSYPHLLSILQHCLQMPYKRSGGTLQHWQLLDRILQQIVMQDDKGEDPDISPLDNFNVKNIIRMLVNENEVKQWREQAEKFRKEHAELLAKLERKERECETKTQEKEDMMKTLNKMKDKLQREGVELRSAREQVLDLSSRINDIAVSSGRKCVLPTSPSSSWRPYASTSTTYDMRLSSTPTSSTIQLPASPTSTSSTWAPPPPIPSSLNLMSMHSKSIPQPSHPLKSFNWAKLGENMINGTIWSDIDDLRAFKILDLKDIEKMFSAYQRQQQNLICFSVFLQKETGSMDDIYVSTRKVKELSVIDGRRAQNCVILLSKLKMSNEEIKRAILEMDEREELAKDMLEQLLKFVPEKSDIDLLEEHKHELERMARADRFLFEMSRIDHYQHRLQALFFKKKFAERLAETKPKVEAILNASKEVVRSKRLTQVLEVVLAFGNFMNKGQRGNAFGFKISSLNKIADTKSSIDRNITMLHYLIMIFEKNYPDTLHIQQDLGSVPEAAKVNLSELEKEVHSIRSGLKALEAELHYQQSRTRERGDKFVAVIGDFITVAGFSFSELEDQLSEAKDKFAKSLKHFGEEEGRMQPDEFFGIFDTFLQSFTEARQDLENMQRRKDEEERRARMEAMLKDQRERERRAKKSGTTEEVGGEFDDLVSALRSGEVFDKDLNKFKRNRKRSVNQLTEGGGRERTVTKVNY</sequence>
<dbReference type="SMART" id="SM01139">
    <property type="entry name" value="Drf_FH3"/>
    <property type="match status" value="1"/>
</dbReference>
<evidence type="ECO:0000256" key="1">
    <source>
        <dbReference type="SAM" id="Coils"/>
    </source>
</evidence>
<dbReference type="Gene3D" id="1.10.238.150">
    <property type="entry name" value="Formin, FH3 diaphanous domain"/>
    <property type="match status" value="1"/>
</dbReference>
<evidence type="ECO:0000259" key="5">
    <source>
        <dbReference type="PROSITE" id="PS51444"/>
    </source>
</evidence>
<dbReference type="SMART" id="SM00498">
    <property type="entry name" value="FH2"/>
    <property type="match status" value="1"/>
</dbReference>
<dbReference type="Pfam" id="PF06367">
    <property type="entry name" value="Drf_FH3"/>
    <property type="match status" value="1"/>
</dbReference>
<accession>A0A669EEL7</accession>
<dbReference type="InterPro" id="IPR016024">
    <property type="entry name" value="ARM-type_fold"/>
</dbReference>
<feature type="coiled-coil region" evidence="1">
    <location>
        <begin position="418"/>
        <end position="487"/>
    </location>
</feature>
<dbReference type="InterPro" id="IPR014767">
    <property type="entry name" value="DAD_dom"/>
</dbReference>
<feature type="compositionally biased region" description="Basic and acidic residues" evidence="2">
    <location>
        <begin position="961"/>
        <end position="988"/>
    </location>
</feature>
<keyword evidence="1" id="KW-0175">Coiled coil</keyword>
<dbReference type="SUPFAM" id="SSF101447">
    <property type="entry name" value="Formin homology 2 domain (FH2 domain)"/>
    <property type="match status" value="1"/>
</dbReference>
<reference evidence="6" key="3">
    <citation type="submission" date="2025-09" db="UniProtKB">
        <authorList>
            <consortium name="Ensembl"/>
        </authorList>
    </citation>
    <scope>IDENTIFICATION</scope>
</reference>
<dbReference type="GO" id="GO:0003779">
    <property type="term" value="F:actin binding"/>
    <property type="evidence" value="ECO:0007669"/>
    <property type="project" value="InterPro"/>
</dbReference>
<dbReference type="GO" id="GO:0090263">
    <property type="term" value="P:positive regulation of canonical Wnt signaling pathway"/>
    <property type="evidence" value="ECO:0007669"/>
    <property type="project" value="TreeGrafter"/>
</dbReference>
<dbReference type="GO" id="GO:0031267">
    <property type="term" value="F:small GTPase binding"/>
    <property type="evidence" value="ECO:0007669"/>
    <property type="project" value="InterPro"/>
</dbReference>
<dbReference type="InterPro" id="IPR010472">
    <property type="entry name" value="FH3_dom"/>
</dbReference>